<dbReference type="SUPFAM" id="SSF82171">
    <property type="entry name" value="DPP6 N-terminal domain-like"/>
    <property type="match status" value="1"/>
</dbReference>
<reference evidence="2 3" key="1">
    <citation type="submission" date="2017-06" db="EMBL/GenBank/DDBJ databases">
        <title>Comparative genomic analysis of Ambrosia Fusariam Clade fungi.</title>
        <authorList>
            <person name="Stajich J.E."/>
            <person name="Carrillo J."/>
            <person name="Kijimoto T."/>
            <person name="Eskalen A."/>
            <person name="O'Donnell K."/>
            <person name="Kasson M."/>
        </authorList>
    </citation>
    <scope>NUCLEOTIDE SEQUENCE [LARGE SCALE GENOMIC DNA]</scope>
    <source>
        <strain evidence="2">UCR3666</strain>
    </source>
</reference>
<comment type="caution">
    <text evidence="2">The sequence shown here is derived from an EMBL/GenBank/DDBJ whole genome shotgun (WGS) entry which is preliminary data.</text>
</comment>
<organism evidence="2 3">
    <name type="scientific">Fusarium kuroshium</name>
    <dbReference type="NCBI Taxonomy" id="2010991"/>
    <lineage>
        <taxon>Eukaryota</taxon>
        <taxon>Fungi</taxon>
        <taxon>Dikarya</taxon>
        <taxon>Ascomycota</taxon>
        <taxon>Pezizomycotina</taxon>
        <taxon>Sordariomycetes</taxon>
        <taxon>Hypocreomycetidae</taxon>
        <taxon>Hypocreales</taxon>
        <taxon>Nectriaceae</taxon>
        <taxon>Fusarium</taxon>
        <taxon>Fusarium solani species complex</taxon>
    </lineage>
</organism>
<dbReference type="Proteomes" id="UP000277212">
    <property type="component" value="Unassembled WGS sequence"/>
</dbReference>
<feature type="compositionally biased region" description="Basic and acidic residues" evidence="1">
    <location>
        <begin position="48"/>
        <end position="64"/>
    </location>
</feature>
<protein>
    <recommendedName>
        <fullName evidence="4">Saponin hydrolase</fullName>
    </recommendedName>
</protein>
<dbReference type="AlphaFoldDB" id="A0A3M2S8V0"/>
<evidence type="ECO:0000313" key="3">
    <source>
        <dbReference type="Proteomes" id="UP000277212"/>
    </source>
</evidence>
<accession>A0A3M2S8V0</accession>
<sequence>MKSASDLPPGPHPTRGIHLYSRLKPSTTRKLVCLFVAVLFFSAARIHHTPESSPRPHDNQREPTIEIPPPPKPESITVRRLPLPPIAPTSDVGSCNSTVNPKGTGCIGKASGLQSGNYLPDDVHVLAVADFVGAPAAPDPTSIYQGRQLIIIKTNNETFDTGDAWKCITCGVSEENSRGRGQGMDYPQAFRDGKRVLAGTDIVECPDGLASETCGPENVRIIPLRWDTTVDGSGPGGSMRELRLHPDNVHIGFSSLFPTANGVSQFSFFGRISYNPSPLKGEPLAPRYDVVDVNILNHEQRSRVITTDPEDPTQLIINSQSLTVGELRGFSGSGNEVTWIGYPAESCNIDVFAADLTDGTVRRLTSHPDYVDPVDISPDDKWSVVMDTRASERQMFLSGLRGVPPIIDLLVTAAVASVRNNGQRRFFKPWLIDQYGDRGFYIGQRLNTAGSGVPGSGDVNDPEWNGRADPKWSRDGTRIVYTEAITESPACGGKNPLPCYESTEDGGRNERIMVAQLTDREPFDLPVVDPRPDVIPWGTSFPPGSSFPEREGVLPGNYTLKGKVSGWADVTLGGDKETGLISSVSVKYHDFSNDGLNILVGSETVSKENPTPFMEQLHWFSDLKQTGPNNGTKVTSPGGFHLSIDVQYNFFHAIGNLTTTVNGKEYRQPANVT</sequence>
<dbReference type="STRING" id="2010991.A0A3M2S8V0"/>
<evidence type="ECO:0000256" key="1">
    <source>
        <dbReference type="SAM" id="MobiDB-lite"/>
    </source>
</evidence>
<gene>
    <name evidence="2" type="ORF">CDV36_006387</name>
</gene>
<evidence type="ECO:0000313" key="2">
    <source>
        <dbReference type="EMBL" id="RMJ13993.1"/>
    </source>
</evidence>
<proteinExistence type="predicted"/>
<dbReference type="EMBL" id="NKUJ01000096">
    <property type="protein sequence ID" value="RMJ13993.1"/>
    <property type="molecule type" value="Genomic_DNA"/>
</dbReference>
<feature type="region of interest" description="Disordered" evidence="1">
    <location>
        <begin position="48"/>
        <end position="74"/>
    </location>
</feature>
<feature type="region of interest" description="Disordered" evidence="1">
    <location>
        <begin position="452"/>
        <end position="472"/>
    </location>
</feature>
<evidence type="ECO:0008006" key="4">
    <source>
        <dbReference type="Google" id="ProtNLM"/>
    </source>
</evidence>
<dbReference type="InterPro" id="IPR011042">
    <property type="entry name" value="6-blade_b-propeller_TolB-like"/>
</dbReference>
<dbReference type="OrthoDB" id="10265322at2759"/>
<keyword evidence="3" id="KW-1185">Reference proteome</keyword>
<dbReference type="Gene3D" id="2.120.10.30">
    <property type="entry name" value="TolB, C-terminal domain"/>
    <property type="match status" value="1"/>
</dbReference>
<name>A0A3M2S8V0_9HYPO</name>